<reference evidence="2 3" key="1">
    <citation type="journal article" date="2013" name="PLoS ONE">
        <title>Predicting the Proteins of Angomonas deanei, Strigomonas culicis and Their Respective Endosymbionts Reveals New Aspects of the Trypanosomatidae Family.</title>
        <authorList>
            <person name="Motta M.C."/>
            <person name="Martins A.C."/>
            <person name="de Souza S.S."/>
            <person name="Catta-Preta C.M."/>
            <person name="Silva R."/>
            <person name="Klein C.C."/>
            <person name="de Almeida L.G."/>
            <person name="de Lima Cunha O."/>
            <person name="Ciapina L.P."/>
            <person name="Brocchi M."/>
            <person name="Colabardini A.C."/>
            <person name="de Araujo Lima B."/>
            <person name="Machado C.R."/>
            <person name="de Almeida Soares C.M."/>
            <person name="Probst C.M."/>
            <person name="de Menezes C.B."/>
            <person name="Thompson C.E."/>
            <person name="Bartholomeu D.C."/>
            <person name="Gradia D.F."/>
            <person name="Pavoni D.P."/>
            <person name="Grisard E.C."/>
            <person name="Fantinatti-Garboggini F."/>
            <person name="Marchini F.K."/>
            <person name="Rodrigues-Luiz G.F."/>
            <person name="Wagner G."/>
            <person name="Goldman G.H."/>
            <person name="Fietto J.L."/>
            <person name="Elias M.C."/>
            <person name="Goldman M.H."/>
            <person name="Sagot M.F."/>
            <person name="Pereira M."/>
            <person name="Stoco P.H."/>
            <person name="de Mendonca-Neto R.P."/>
            <person name="Teixeira S.M."/>
            <person name="Maciel T.E."/>
            <person name="de Oliveira Mendes T.A."/>
            <person name="Urmenyi T.P."/>
            <person name="de Souza W."/>
            <person name="Schenkman S."/>
            <person name="de Vasconcelos A.T."/>
        </authorList>
    </citation>
    <scope>NUCLEOTIDE SEQUENCE [LARGE SCALE GENOMIC DNA]</scope>
</reference>
<evidence type="ECO:0000313" key="2">
    <source>
        <dbReference type="EMBL" id="EPY15300.1"/>
    </source>
</evidence>
<comment type="caution">
    <text evidence="2">The sequence shown here is derived from an EMBL/GenBank/DDBJ whole genome shotgun (WGS) entry which is preliminary data.</text>
</comment>
<gene>
    <name evidence="2" type="ORF">STCU_12141</name>
</gene>
<accession>S9UXN2</accession>
<proteinExistence type="predicted"/>
<organism evidence="2 3">
    <name type="scientific">Strigomonas culicis</name>
    <dbReference type="NCBI Taxonomy" id="28005"/>
    <lineage>
        <taxon>Eukaryota</taxon>
        <taxon>Discoba</taxon>
        <taxon>Euglenozoa</taxon>
        <taxon>Kinetoplastea</taxon>
        <taxon>Metakinetoplastina</taxon>
        <taxon>Trypanosomatida</taxon>
        <taxon>Trypanosomatidae</taxon>
        <taxon>Strigomonadinae</taxon>
        <taxon>Strigomonas</taxon>
    </lineage>
</organism>
<dbReference type="Proteomes" id="UP000015354">
    <property type="component" value="Unassembled WGS sequence"/>
</dbReference>
<feature type="region of interest" description="Disordered" evidence="1">
    <location>
        <begin position="121"/>
        <end position="157"/>
    </location>
</feature>
<evidence type="ECO:0000256" key="1">
    <source>
        <dbReference type="SAM" id="MobiDB-lite"/>
    </source>
</evidence>
<name>S9UXN2_9TRYP</name>
<evidence type="ECO:0000313" key="3">
    <source>
        <dbReference type="Proteomes" id="UP000015354"/>
    </source>
</evidence>
<dbReference type="EMBL" id="ATMH01012236">
    <property type="protein sequence ID" value="EPY15300.1"/>
    <property type="molecule type" value="Genomic_DNA"/>
</dbReference>
<dbReference type="AlphaFoldDB" id="S9UXN2"/>
<sequence>MPPVTPEHPYAIRFTPTAKMADVFRDGAAAVEVRALLEKWGVIGPSAAPAGPGADPLTGAHWGLQSFRFSIQSEDGAAQTAPRFPYHEGLAPLLLGALLQSEAAVASFPAALQTRLERAGRSLGAASARPDGRRADPQALPCGLRNADGASDADGPV</sequence>
<protein>
    <submittedName>
        <fullName evidence="2">Uncharacterized protein</fullName>
    </submittedName>
</protein>
<keyword evidence="3" id="KW-1185">Reference proteome</keyword>